<reference evidence="1" key="1">
    <citation type="journal article" date="2023" name="G3 (Bethesda)">
        <title>Whole genome assemblies of Zophobas morio and Tenebrio molitor.</title>
        <authorList>
            <person name="Kaur S."/>
            <person name="Stinson S.A."/>
            <person name="diCenzo G.C."/>
        </authorList>
    </citation>
    <scope>NUCLEOTIDE SEQUENCE</scope>
    <source>
        <strain evidence="1">QUZm001</strain>
    </source>
</reference>
<protein>
    <submittedName>
        <fullName evidence="1">Uncharacterized protein</fullName>
    </submittedName>
</protein>
<sequence length="98" mass="11039">MGGLSQKVDIGVRRDQKTRGMRRFFSAKTQIASRMHTFISHCFFCKTDLWMLPTTAYTGPLEGVFIGLHGVLSRNRTTGCFSLSSEFMSWNINVIVTG</sequence>
<name>A0AA38M525_9CUCU</name>
<dbReference type="Proteomes" id="UP001168821">
    <property type="component" value="Unassembled WGS sequence"/>
</dbReference>
<gene>
    <name evidence="1" type="ORF">Zmor_026006</name>
</gene>
<organism evidence="1 2">
    <name type="scientific">Zophobas morio</name>
    <dbReference type="NCBI Taxonomy" id="2755281"/>
    <lineage>
        <taxon>Eukaryota</taxon>
        <taxon>Metazoa</taxon>
        <taxon>Ecdysozoa</taxon>
        <taxon>Arthropoda</taxon>
        <taxon>Hexapoda</taxon>
        <taxon>Insecta</taxon>
        <taxon>Pterygota</taxon>
        <taxon>Neoptera</taxon>
        <taxon>Endopterygota</taxon>
        <taxon>Coleoptera</taxon>
        <taxon>Polyphaga</taxon>
        <taxon>Cucujiformia</taxon>
        <taxon>Tenebrionidae</taxon>
        <taxon>Zophobas</taxon>
    </lineage>
</organism>
<comment type="caution">
    <text evidence="1">The sequence shown here is derived from an EMBL/GenBank/DDBJ whole genome shotgun (WGS) entry which is preliminary data.</text>
</comment>
<keyword evidence="2" id="KW-1185">Reference proteome</keyword>
<evidence type="ECO:0000313" key="2">
    <source>
        <dbReference type="Proteomes" id="UP001168821"/>
    </source>
</evidence>
<proteinExistence type="predicted"/>
<dbReference type="EMBL" id="JALNTZ010000008">
    <property type="protein sequence ID" value="KAJ3643284.1"/>
    <property type="molecule type" value="Genomic_DNA"/>
</dbReference>
<evidence type="ECO:0000313" key="1">
    <source>
        <dbReference type="EMBL" id="KAJ3643284.1"/>
    </source>
</evidence>
<dbReference type="AlphaFoldDB" id="A0AA38M525"/>
<accession>A0AA38M525</accession>